<evidence type="ECO:0000256" key="1">
    <source>
        <dbReference type="ARBA" id="ARBA00005384"/>
    </source>
</evidence>
<organism evidence="8 9">
    <name type="scientific">Gulbenkiania mobilis</name>
    <dbReference type="NCBI Taxonomy" id="397457"/>
    <lineage>
        <taxon>Bacteria</taxon>
        <taxon>Pseudomonadati</taxon>
        <taxon>Pseudomonadota</taxon>
        <taxon>Betaproteobacteria</taxon>
        <taxon>Neisseriales</taxon>
        <taxon>Chromobacteriaceae</taxon>
        <taxon>Gulbenkiania</taxon>
    </lineage>
</organism>
<dbReference type="PROSITE" id="PS50949">
    <property type="entry name" value="HTH_GNTR"/>
    <property type="match status" value="1"/>
</dbReference>
<comment type="caution">
    <text evidence="8">The sequence shown here is derived from an EMBL/GenBank/DDBJ whole genome shotgun (WGS) entry which is preliminary data.</text>
</comment>
<keyword evidence="8" id="KW-0808">Transferase</keyword>
<sequence length="507" mass="54924">MAPLKNQFSHSGENHLSGDWIVDALLGHLDRHKLAQPLHRQLYAWLWEAIRSGRLAGGTAVPPSRRLAETLQLGRNTVLAAYEQLLAEGYLVTRQGAGTFVADLFTKTVPSDAAQPASRVGLSSRGQALAARANLPQGLTGAFAPGVPEIQRFPHTVWQTLLHRHRRTALEAWHAYTAEGGLPALREALCEYLFLSRGVRATPERVLIVQGAQQGLDLAARLLADAGDPVWMEDPGYAGAHAAFAGAGLNLVPVAVDEQGLNPAAAPAGPTPRLIYLTPSHQYPTGVVMPLARRLALLDYARTHGCWLIEDDYDSEFRYASAPLSSLQGLAEDGPVIYVGTFSKVMFPALRLGYMVLPEGLVAAFRSCNMRFYRESDYAVQAALAAFITQGHLARHVRRMRELYPIRQGLLREVLQRRLGDALVLSSGEAGLHLLAHLPQGVDERALSAAGAAQRLWLRPLGRHRLGEASGAGLVLGYAGVEERALHTAAHVLADLLEDALDPPNPV</sequence>
<keyword evidence="4" id="KW-0805">Transcription regulation</keyword>
<dbReference type="SMART" id="SM00345">
    <property type="entry name" value="HTH_GNTR"/>
    <property type="match status" value="1"/>
</dbReference>
<evidence type="ECO:0000259" key="7">
    <source>
        <dbReference type="PROSITE" id="PS50949"/>
    </source>
</evidence>
<dbReference type="SUPFAM" id="SSF53383">
    <property type="entry name" value="PLP-dependent transferases"/>
    <property type="match status" value="1"/>
</dbReference>
<dbReference type="Gene3D" id="1.10.10.10">
    <property type="entry name" value="Winged helix-like DNA-binding domain superfamily/Winged helix DNA-binding domain"/>
    <property type="match status" value="1"/>
</dbReference>
<dbReference type="InterPro" id="IPR036390">
    <property type="entry name" value="WH_DNA-bd_sf"/>
</dbReference>
<protein>
    <recommendedName>
        <fullName evidence="2">Putative 8-amino-7-oxononanoate synthase</fullName>
    </recommendedName>
</protein>
<evidence type="ECO:0000256" key="3">
    <source>
        <dbReference type="ARBA" id="ARBA00022898"/>
    </source>
</evidence>
<dbReference type="PANTHER" id="PTHR46577:SF1">
    <property type="entry name" value="HTH-TYPE TRANSCRIPTIONAL REGULATORY PROTEIN GABR"/>
    <property type="match status" value="1"/>
</dbReference>
<evidence type="ECO:0000313" key="9">
    <source>
        <dbReference type="Proteomes" id="UP000294801"/>
    </source>
</evidence>
<evidence type="ECO:0000256" key="4">
    <source>
        <dbReference type="ARBA" id="ARBA00023015"/>
    </source>
</evidence>
<evidence type="ECO:0000256" key="2">
    <source>
        <dbReference type="ARBA" id="ARBA00021531"/>
    </source>
</evidence>
<dbReference type="InterPro" id="IPR015424">
    <property type="entry name" value="PyrdxlP-dep_Trfase"/>
</dbReference>
<comment type="similarity">
    <text evidence="1">In the C-terminal section; belongs to the class-I pyridoxal-phosphate-dependent aminotransferase family.</text>
</comment>
<dbReference type="InterPro" id="IPR004839">
    <property type="entry name" value="Aminotransferase_I/II_large"/>
</dbReference>
<keyword evidence="3" id="KW-0663">Pyridoxal phosphate</keyword>
<dbReference type="EMBL" id="SMDA01000001">
    <property type="protein sequence ID" value="TCW33485.1"/>
    <property type="molecule type" value="Genomic_DNA"/>
</dbReference>
<gene>
    <name evidence="8" type="ORF">EV669_1011</name>
</gene>
<dbReference type="Pfam" id="PF00155">
    <property type="entry name" value="Aminotran_1_2"/>
    <property type="match status" value="1"/>
</dbReference>
<evidence type="ECO:0000313" key="8">
    <source>
        <dbReference type="EMBL" id="TCW33485.1"/>
    </source>
</evidence>
<keyword evidence="9" id="KW-1185">Reference proteome</keyword>
<feature type="non-terminal residue" evidence="8">
    <location>
        <position position="507"/>
    </location>
</feature>
<keyword evidence="6" id="KW-0804">Transcription</keyword>
<name>A0ABY2CZU9_GULMO</name>
<dbReference type="InterPro" id="IPR015421">
    <property type="entry name" value="PyrdxlP-dep_Trfase_major"/>
</dbReference>
<accession>A0ABY2CZU9</accession>
<reference evidence="8 9" key="1">
    <citation type="submission" date="2019-03" db="EMBL/GenBank/DDBJ databases">
        <title>Genomic Encyclopedia of Type Strains, Phase IV (KMG-IV): sequencing the most valuable type-strain genomes for metagenomic binning, comparative biology and taxonomic classification.</title>
        <authorList>
            <person name="Goeker M."/>
        </authorList>
    </citation>
    <scope>NUCLEOTIDE SEQUENCE [LARGE SCALE GENOMIC DNA]</scope>
    <source>
        <strain evidence="8 9">DSM 18507</strain>
    </source>
</reference>
<dbReference type="PANTHER" id="PTHR46577">
    <property type="entry name" value="HTH-TYPE TRANSCRIPTIONAL REGULATORY PROTEIN GABR"/>
    <property type="match status" value="1"/>
</dbReference>
<feature type="domain" description="HTH gntR-type" evidence="7">
    <location>
        <begin position="36"/>
        <end position="104"/>
    </location>
</feature>
<dbReference type="Proteomes" id="UP000294801">
    <property type="component" value="Unassembled WGS sequence"/>
</dbReference>
<evidence type="ECO:0000256" key="6">
    <source>
        <dbReference type="ARBA" id="ARBA00023163"/>
    </source>
</evidence>
<keyword evidence="8" id="KW-0032">Aminotransferase</keyword>
<dbReference type="GO" id="GO:0008483">
    <property type="term" value="F:transaminase activity"/>
    <property type="evidence" value="ECO:0007669"/>
    <property type="project" value="UniProtKB-KW"/>
</dbReference>
<dbReference type="Pfam" id="PF00392">
    <property type="entry name" value="GntR"/>
    <property type="match status" value="1"/>
</dbReference>
<dbReference type="InterPro" id="IPR051446">
    <property type="entry name" value="HTH_trans_reg/aminotransferase"/>
</dbReference>
<dbReference type="SUPFAM" id="SSF46785">
    <property type="entry name" value="Winged helix' DNA-binding domain"/>
    <property type="match status" value="1"/>
</dbReference>
<dbReference type="CDD" id="cd00609">
    <property type="entry name" value="AAT_like"/>
    <property type="match status" value="1"/>
</dbReference>
<dbReference type="InterPro" id="IPR036388">
    <property type="entry name" value="WH-like_DNA-bd_sf"/>
</dbReference>
<dbReference type="CDD" id="cd07377">
    <property type="entry name" value="WHTH_GntR"/>
    <property type="match status" value="1"/>
</dbReference>
<dbReference type="InterPro" id="IPR000524">
    <property type="entry name" value="Tscrpt_reg_HTH_GntR"/>
</dbReference>
<dbReference type="Gene3D" id="3.40.640.10">
    <property type="entry name" value="Type I PLP-dependent aspartate aminotransferase-like (Major domain)"/>
    <property type="match status" value="1"/>
</dbReference>
<evidence type="ECO:0000256" key="5">
    <source>
        <dbReference type="ARBA" id="ARBA00023125"/>
    </source>
</evidence>
<proteinExistence type="inferred from homology"/>
<keyword evidence="5" id="KW-0238">DNA-binding</keyword>